<gene>
    <name evidence="1" type="ORF">R3I93_018312</name>
</gene>
<name>A0AAN9CG88_9TELE</name>
<dbReference type="AlphaFoldDB" id="A0AAN9CG88"/>
<reference evidence="1 2" key="1">
    <citation type="submission" date="2024-02" db="EMBL/GenBank/DDBJ databases">
        <title>Chromosome-level genome assembly of the Eurasian Minnow (Phoxinus phoxinus).</title>
        <authorList>
            <person name="Oriowo T.O."/>
            <person name="Martin S."/>
            <person name="Stange M."/>
            <person name="Chrysostomakis Y."/>
            <person name="Brown T."/>
            <person name="Winkler S."/>
            <person name="Kukowka S."/>
            <person name="Myers E.W."/>
            <person name="Bohne A."/>
        </authorList>
    </citation>
    <scope>NUCLEOTIDE SEQUENCE [LARGE SCALE GENOMIC DNA]</scope>
    <source>
        <strain evidence="1">ZFMK-TIS-60720</strain>
        <tissue evidence="1">Whole Organism</tissue>
    </source>
</reference>
<protein>
    <submittedName>
        <fullName evidence="1">Uncharacterized protein</fullName>
    </submittedName>
</protein>
<dbReference type="Proteomes" id="UP001364617">
    <property type="component" value="Unassembled WGS sequence"/>
</dbReference>
<comment type="caution">
    <text evidence="1">The sequence shown here is derived from an EMBL/GenBank/DDBJ whole genome shotgun (WGS) entry which is preliminary data.</text>
</comment>
<dbReference type="EMBL" id="JAYKXH010000019">
    <property type="protein sequence ID" value="KAK7135162.1"/>
    <property type="molecule type" value="Genomic_DNA"/>
</dbReference>
<evidence type="ECO:0000313" key="1">
    <source>
        <dbReference type="EMBL" id="KAK7135162.1"/>
    </source>
</evidence>
<evidence type="ECO:0000313" key="2">
    <source>
        <dbReference type="Proteomes" id="UP001364617"/>
    </source>
</evidence>
<proteinExistence type="predicted"/>
<sequence length="142" mass="15296">MSDLGRSDVVERDFVSALLVVLLSRLQLEFEFTERPLQLAVSVVHLHVVLLQLLLVADHLLLLLLPAPPLALERSGPVGPVLALVRELGLEPLALMPGGAQILAPVARGLLQPAQLLSEELALALAALQLVLADLQLQRPRV</sequence>
<keyword evidence="2" id="KW-1185">Reference proteome</keyword>
<accession>A0AAN9CG88</accession>
<organism evidence="1 2">
    <name type="scientific">Phoxinus phoxinus</name>
    <name type="common">Eurasian minnow</name>
    <dbReference type="NCBI Taxonomy" id="58324"/>
    <lineage>
        <taxon>Eukaryota</taxon>
        <taxon>Metazoa</taxon>
        <taxon>Chordata</taxon>
        <taxon>Craniata</taxon>
        <taxon>Vertebrata</taxon>
        <taxon>Euteleostomi</taxon>
        <taxon>Actinopterygii</taxon>
        <taxon>Neopterygii</taxon>
        <taxon>Teleostei</taxon>
        <taxon>Ostariophysi</taxon>
        <taxon>Cypriniformes</taxon>
        <taxon>Leuciscidae</taxon>
        <taxon>Phoxininae</taxon>
        <taxon>Phoxinus</taxon>
    </lineage>
</organism>